<reference evidence="3 4" key="1">
    <citation type="submission" date="2019-11" db="EMBL/GenBank/DDBJ databases">
        <authorList>
            <person name="Cho J.-C."/>
        </authorList>
    </citation>
    <scope>NUCLEOTIDE SEQUENCE [LARGE SCALE GENOMIC DNA]</scope>
    <source>
        <strain evidence="2 3">JH1073</strain>
        <strain evidence="1 4">JH702</strain>
    </source>
</reference>
<organism evidence="2 3">
    <name type="scientific">Candidatus Lucifugimonas marina</name>
    <dbReference type="NCBI Taxonomy" id="3038979"/>
    <lineage>
        <taxon>Bacteria</taxon>
        <taxon>Bacillati</taxon>
        <taxon>Chloroflexota</taxon>
        <taxon>Dehalococcoidia</taxon>
        <taxon>SAR202 cluster</taxon>
        <taxon>Candidatus Lucifugimonadales</taxon>
        <taxon>Candidatus Lucifugimonadaceae</taxon>
        <taxon>Candidatus Lucifugimonas</taxon>
    </lineage>
</organism>
<dbReference type="AlphaFoldDB" id="A0AAJ5ZDM9"/>
<evidence type="ECO:0000313" key="4">
    <source>
        <dbReference type="Proteomes" id="UP001321249"/>
    </source>
</evidence>
<name>A0AAJ5ZDM9_9CHLR</name>
<dbReference type="EMBL" id="CP046147">
    <property type="protein sequence ID" value="WFG38234.1"/>
    <property type="molecule type" value="Genomic_DNA"/>
</dbReference>
<keyword evidence="3" id="KW-1185">Reference proteome</keyword>
<evidence type="ECO:0000313" key="1">
    <source>
        <dbReference type="EMBL" id="MDG0866812.1"/>
    </source>
</evidence>
<proteinExistence type="predicted"/>
<reference evidence="2" key="2">
    <citation type="journal article" date="2023" name="Nat. Commun.">
        <title>Cultivation of marine bacteria of the SAR202 clade.</title>
        <authorList>
            <person name="Lim Y."/>
            <person name="Seo J.H."/>
            <person name="Giovannoni S.J."/>
            <person name="Kang I."/>
            <person name="Cho J.C."/>
        </authorList>
    </citation>
    <scope>NUCLEOTIDE SEQUENCE</scope>
    <source>
        <strain evidence="2">JH1073</strain>
    </source>
</reference>
<dbReference type="RefSeq" id="WP_342824558.1">
    <property type="nucleotide sequence ID" value="NZ_CP046146.1"/>
</dbReference>
<dbReference type="Proteomes" id="UP001219901">
    <property type="component" value="Chromosome"/>
</dbReference>
<evidence type="ECO:0000313" key="3">
    <source>
        <dbReference type="Proteomes" id="UP001219901"/>
    </source>
</evidence>
<sequence>MTTNNVDAPVSPKAKALILGNHDHISKWVIDVIRTEGYDGKNSTTVEGAIELASQEHFDVLMIGGAVTNENADLVIEGVKKHLPNIGHHHRDLYAPSNSIDSIKRALANIPDPEKEK</sequence>
<accession>A0AAJ5ZDM9</accession>
<gene>
    <name evidence="1" type="ORF">GKO46_06950</name>
    <name evidence="2" type="ORF">GKO48_00955</name>
</gene>
<protein>
    <submittedName>
        <fullName evidence="2">Uncharacterized protein</fullName>
    </submittedName>
</protein>
<dbReference type="Proteomes" id="UP001321249">
    <property type="component" value="Unassembled WGS sequence"/>
</dbReference>
<evidence type="ECO:0000313" key="2">
    <source>
        <dbReference type="EMBL" id="WFG38234.1"/>
    </source>
</evidence>
<reference evidence="3" key="3">
    <citation type="submission" date="2023-06" db="EMBL/GenBank/DDBJ databases">
        <title>Pangenomics reveal diversification of enzyme families and niche specialization in globally abundant SAR202 bacteria.</title>
        <authorList>
            <person name="Saw J.H.W."/>
        </authorList>
    </citation>
    <scope>NUCLEOTIDE SEQUENCE [LARGE SCALE GENOMIC DNA]</scope>
    <source>
        <strain evidence="3">JH1073</strain>
    </source>
</reference>
<dbReference type="EMBL" id="WMBE01000002">
    <property type="protein sequence ID" value="MDG0866812.1"/>
    <property type="molecule type" value="Genomic_DNA"/>
</dbReference>